<accession>A0A1M4WYN9</accession>
<organism evidence="1 2">
    <name type="scientific">Chryseobacterium vrystaatense</name>
    <dbReference type="NCBI Taxonomy" id="307480"/>
    <lineage>
        <taxon>Bacteria</taxon>
        <taxon>Pseudomonadati</taxon>
        <taxon>Bacteroidota</taxon>
        <taxon>Flavobacteriia</taxon>
        <taxon>Flavobacteriales</taxon>
        <taxon>Weeksellaceae</taxon>
        <taxon>Chryseobacterium group</taxon>
        <taxon>Chryseobacterium</taxon>
    </lineage>
</organism>
<reference evidence="2" key="1">
    <citation type="submission" date="2016-11" db="EMBL/GenBank/DDBJ databases">
        <authorList>
            <person name="Varghese N."/>
            <person name="Submissions S."/>
        </authorList>
    </citation>
    <scope>NUCLEOTIDE SEQUENCE [LARGE SCALE GENOMIC DNA]</scope>
    <source>
        <strain evidence="2">YR203</strain>
    </source>
</reference>
<dbReference type="InterPro" id="IPR058074">
    <property type="entry name" value="Bacteriocin-like"/>
</dbReference>
<sequence length="65" mass="7295">MKNLRKLTRTNLKSLNGGGRICGDYFPENPPEPGTPFQCDCGLAWCEKMTACVHRSFFSPENCKV</sequence>
<dbReference type="NCBIfam" id="NF047798">
    <property type="entry name" value="leader_Chryseo"/>
    <property type="match status" value="1"/>
</dbReference>
<dbReference type="RefSeq" id="WP_073171900.1">
    <property type="nucleotide sequence ID" value="NZ_FQVE01000001.1"/>
</dbReference>
<evidence type="ECO:0008006" key="3">
    <source>
        <dbReference type="Google" id="ProtNLM"/>
    </source>
</evidence>
<dbReference type="AlphaFoldDB" id="A0A1M4WYN9"/>
<name>A0A1M4WYN9_9FLAO</name>
<dbReference type="EMBL" id="FQVE01000001">
    <property type="protein sequence ID" value="SHE86082.1"/>
    <property type="molecule type" value="Genomic_DNA"/>
</dbReference>
<evidence type="ECO:0000313" key="1">
    <source>
        <dbReference type="EMBL" id="SHE86082.1"/>
    </source>
</evidence>
<protein>
    <recommendedName>
        <fullName evidence="3">Bacteriocin-type signal sequence-containing protein</fullName>
    </recommendedName>
</protein>
<gene>
    <name evidence="1" type="ORF">SAMN02787073_1284</name>
</gene>
<proteinExistence type="predicted"/>
<evidence type="ECO:0000313" key="2">
    <source>
        <dbReference type="Proteomes" id="UP000184108"/>
    </source>
</evidence>
<dbReference type="Proteomes" id="UP000184108">
    <property type="component" value="Unassembled WGS sequence"/>
</dbReference>